<protein>
    <submittedName>
        <fullName evidence="2">Uncharacterized protein</fullName>
    </submittedName>
</protein>
<dbReference type="EnsemblMetazoa" id="GPAI020746-RA">
    <property type="protein sequence ID" value="GPAI020746-PA"/>
    <property type="gene ID" value="GPAI020746"/>
</dbReference>
<evidence type="ECO:0000256" key="1">
    <source>
        <dbReference type="SAM" id="Phobius"/>
    </source>
</evidence>
<evidence type="ECO:0000313" key="2">
    <source>
        <dbReference type="EnsemblMetazoa" id="GPAI020746-PA"/>
    </source>
</evidence>
<dbReference type="AlphaFoldDB" id="A0A1A9ZP81"/>
<dbReference type="Proteomes" id="UP000092445">
    <property type="component" value="Unassembled WGS sequence"/>
</dbReference>
<keyword evidence="3" id="KW-1185">Reference proteome</keyword>
<accession>A0A1A9ZP81</accession>
<keyword evidence="1" id="KW-0472">Membrane</keyword>
<proteinExistence type="predicted"/>
<reference evidence="2" key="2">
    <citation type="submission" date="2020-05" db="UniProtKB">
        <authorList>
            <consortium name="EnsemblMetazoa"/>
        </authorList>
    </citation>
    <scope>IDENTIFICATION</scope>
    <source>
        <strain evidence="2">IAEA</strain>
    </source>
</reference>
<evidence type="ECO:0000313" key="3">
    <source>
        <dbReference type="Proteomes" id="UP000092445"/>
    </source>
</evidence>
<feature type="transmembrane region" description="Helical" evidence="1">
    <location>
        <begin position="29"/>
        <end position="46"/>
    </location>
</feature>
<dbReference type="VEuPathDB" id="VectorBase:GPAI020746"/>
<name>A0A1A9ZP81_GLOPL</name>
<reference evidence="3" key="1">
    <citation type="submission" date="2014-03" db="EMBL/GenBank/DDBJ databases">
        <authorList>
            <person name="Aksoy S."/>
            <person name="Warren W."/>
            <person name="Wilson R.K."/>
        </authorList>
    </citation>
    <scope>NUCLEOTIDE SEQUENCE [LARGE SCALE GENOMIC DNA]</scope>
    <source>
        <strain evidence="3">IAEA</strain>
    </source>
</reference>
<keyword evidence="1" id="KW-1133">Transmembrane helix</keyword>
<organism evidence="2 3">
    <name type="scientific">Glossina pallidipes</name>
    <name type="common">Tsetse fly</name>
    <dbReference type="NCBI Taxonomy" id="7398"/>
    <lineage>
        <taxon>Eukaryota</taxon>
        <taxon>Metazoa</taxon>
        <taxon>Ecdysozoa</taxon>
        <taxon>Arthropoda</taxon>
        <taxon>Hexapoda</taxon>
        <taxon>Insecta</taxon>
        <taxon>Pterygota</taxon>
        <taxon>Neoptera</taxon>
        <taxon>Endopterygota</taxon>
        <taxon>Diptera</taxon>
        <taxon>Brachycera</taxon>
        <taxon>Muscomorpha</taxon>
        <taxon>Hippoboscoidea</taxon>
        <taxon>Glossinidae</taxon>
        <taxon>Glossina</taxon>
    </lineage>
</organism>
<keyword evidence="1" id="KW-0812">Transmembrane</keyword>
<sequence>MKQIWYLQTHSHMGHLRYRNESKQRISDTNIAIFIWTLLIGLMRYIKLSITTVMHPQGLFMNMNLKKKQLRVNYMKMPKINCWVHNFVKIKDFHQKLAQILKEAKI</sequence>